<evidence type="ECO:0000313" key="3">
    <source>
        <dbReference type="Proteomes" id="UP000480350"/>
    </source>
</evidence>
<protein>
    <recommendedName>
        <fullName evidence="4">Excalibur calcium-binding domain-containing protein</fullName>
    </recommendedName>
</protein>
<reference evidence="2 3" key="1">
    <citation type="submission" date="2019-12" db="EMBL/GenBank/DDBJ databases">
        <authorList>
            <person name="Lee S.D."/>
        </authorList>
    </citation>
    <scope>NUCLEOTIDE SEQUENCE [LARGE SCALE GENOMIC DNA]</scope>
    <source>
        <strain evidence="2 3">GH1-50</strain>
    </source>
</reference>
<proteinExistence type="predicted"/>
<dbReference type="PROSITE" id="PS51257">
    <property type="entry name" value="PROKAR_LIPOPROTEIN"/>
    <property type="match status" value="1"/>
</dbReference>
<reference evidence="2 3" key="2">
    <citation type="submission" date="2020-03" db="EMBL/GenBank/DDBJ databases">
        <title>Kangsaoukella pontilimi gen. nov., sp. nov., a new member of the family Rhodobacteraceae isolated from a tidal mudflat.</title>
        <authorList>
            <person name="Kim I.S."/>
        </authorList>
    </citation>
    <scope>NUCLEOTIDE SEQUENCE [LARGE SCALE GENOMIC DNA]</scope>
    <source>
        <strain evidence="2 3">GH1-50</strain>
    </source>
</reference>
<name>A0A7C9IFZ9_9RHOB</name>
<dbReference type="RefSeq" id="WP_160762416.1">
    <property type="nucleotide sequence ID" value="NZ_WUPT01000001.1"/>
</dbReference>
<keyword evidence="3" id="KW-1185">Reference proteome</keyword>
<organism evidence="2 3">
    <name type="scientific">Kangsaoukella pontilimi</name>
    <dbReference type="NCBI Taxonomy" id="2691042"/>
    <lineage>
        <taxon>Bacteria</taxon>
        <taxon>Pseudomonadati</taxon>
        <taxon>Pseudomonadota</taxon>
        <taxon>Alphaproteobacteria</taxon>
        <taxon>Rhodobacterales</taxon>
        <taxon>Paracoccaceae</taxon>
        <taxon>Kangsaoukella</taxon>
    </lineage>
</organism>
<dbReference type="EMBL" id="WUPT01000001">
    <property type="protein sequence ID" value="MXQ06482.1"/>
    <property type="molecule type" value="Genomic_DNA"/>
</dbReference>
<sequence>MTSRILIGGALCLLAACSTPVPDSNPGVGFSDYDYYATERARRDAELQAMRPRPVPSEAVIGQETLAVLEATRPGSVAGTAPVTTATGPNVAPTAGTAPLTSTLPPVGGTVVAGTDNPTISDEQSFDAVAGRETIESDAERLERLRAQRQEVAPVPVPERTESGRPNVVAFALSSQNRVGEQVYRRSGTVSASRFQRNCARYSTADQAQEDFLAAGGPERDRRGLDPDGDGFACFWDPSPFRAARGG</sequence>
<dbReference type="AlphaFoldDB" id="A0A7C9IFZ9"/>
<feature type="region of interest" description="Disordered" evidence="1">
    <location>
        <begin position="208"/>
        <end position="247"/>
    </location>
</feature>
<accession>A0A7C9IFZ9</accession>
<evidence type="ECO:0000313" key="2">
    <source>
        <dbReference type="EMBL" id="MXQ06482.1"/>
    </source>
</evidence>
<dbReference type="Proteomes" id="UP000480350">
    <property type="component" value="Unassembled WGS sequence"/>
</dbReference>
<evidence type="ECO:0008006" key="4">
    <source>
        <dbReference type="Google" id="ProtNLM"/>
    </source>
</evidence>
<comment type="caution">
    <text evidence="2">The sequence shown here is derived from an EMBL/GenBank/DDBJ whole genome shotgun (WGS) entry which is preliminary data.</text>
</comment>
<evidence type="ECO:0000256" key="1">
    <source>
        <dbReference type="SAM" id="MobiDB-lite"/>
    </source>
</evidence>
<gene>
    <name evidence="2" type="ORF">GQ651_01340</name>
</gene>